<dbReference type="GeneID" id="9045602"/>
<name>C5LGE7_PERM5</name>
<dbReference type="SUPFAM" id="SSF50630">
    <property type="entry name" value="Acid proteases"/>
    <property type="match status" value="1"/>
</dbReference>
<organism evidence="8">
    <name type="scientific">Perkinsus marinus (strain ATCC 50983 / TXsc)</name>
    <dbReference type="NCBI Taxonomy" id="423536"/>
    <lineage>
        <taxon>Eukaryota</taxon>
        <taxon>Sar</taxon>
        <taxon>Alveolata</taxon>
        <taxon>Perkinsozoa</taxon>
        <taxon>Perkinsea</taxon>
        <taxon>Perkinsida</taxon>
        <taxon>Perkinsidae</taxon>
        <taxon>Perkinsus</taxon>
    </lineage>
</organism>
<dbReference type="Gene3D" id="2.40.70.10">
    <property type="entry name" value="Acid Proteases"/>
    <property type="match status" value="2"/>
</dbReference>
<dbReference type="OMA" id="NDTSWAF"/>
<evidence type="ECO:0000256" key="1">
    <source>
        <dbReference type="ARBA" id="ARBA00007447"/>
    </source>
</evidence>
<dbReference type="EMBL" id="GG681826">
    <property type="protein sequence ID" value="EER04194.1"/>
    <property type="molecule type" value="Genomic_DNA"/>
</dbReference>
<dbReference type="InterPro" id="IPR033121">
    <property type="entry name" value="PEPTIDASE_A1"/>
</dbReference>
<accession>C5LGE7</accession>
<dbReference type="GO" id="GO:0004190">
    <property type="term" value="F:aspartic-type endopeptidase activity"/>
    <property type="evidence" value="ECO:0007669"/>
    <property type="project" value="UniProtKB-KW"/>
</dbReference>
<dbReference type="Proteomes" id="UP000007800">
    <property type="component" value="Unassembled WGS sequence"/>
</dbReference>
<evidence type="ECO:0000256" key="2">
    <source>
        <dbReference type="ARBA" id="ARBA00022670"/>
    </source>
</evidence>
<dbReference type="GO" id="GO:0006508">
    <property type="term" value="P:proteolysis"/>
    <property type="evidence" value="ECO:0007669"/>
    <property type="project" value="UniProtKB-KW"/>
</dbReference>
<feature type="chain" id="PRO_5002955069" evidence="5">
    <location>
        <begin position="25"/>
        <end position="376"/>
    </location>
</feature>
<feature type="signal peptide" evidence="5">
    <location>
        <begin position="1"/>
        <end position="24"/>
    </location>
</feature>
<keyword evidence="5" id="KW-0732">Signal</keyword>
<dbReference type="Pfam" id="PF00026">
    <property type="entry name" value="Asp"/>
    <property type="match status" value="1"/>
</dbReference>
<dbReference type="RefSeq" id="XP_002772378.1">
    <property type="nucleotide sequence ID" value="XM_002772332.1"/>
</dbReference>
<evidence type="ECO:0000259" key="6">
    <source>
        <dbReference type="PROSITE" id="PS51767"/>
    </source>
</evidence>
<gene>
    <name evidence="7" type="ORF">Pmar_PMAR013967</name>
</gene>
<reference evidence="7 8" key="1">
    <citation type="submission" date="2008-07" db="EMBL/GenBank/DDBJ databases">
        <authorList>
            <person name="El-Sayed N."/>
            <person name="Caler E."/>
            <person name="Inman J."/>
            <person name="Amedeo P."/>
            <person name="Hass B."/>
            <person name="Wortman J."/>
        </authorList>
    </citation>
    <scope>NUCLEOTIDE SEQUENCE [LARGE SCALE GENOMIC DNA]</scope>
    <source>
        <strain evidence="8">ATCC 50983 / TXsc</strain>
    </source>
</reference>
<dbReference type="PANTHER" id="PTHR47966:SF51">
    <property type="entry name" value="BETA-SITE APP-CLEAVING ENZYME, ISOFORM A-RELATED"/>
    <property type="match status" value="1"/>
</dbReference>
<dbReference type="InParanoid" id="C5LGE7"/>
<sequence length="376" mass="42046">MRSPMPVRLHVLVYVFHVLKVARGETLKLDVEYGHMPTYGFGLFHTLVDPNGQKLHALVDTGSGPFFLIWKNWLEKASGRPCSDWPMGCYKCSEPCSVGKPTTTITFGDGYTVNIFQHKAKLTVGQVSPILTFGLIFNQNPPVSEAPPTNSMGLGYDKGDVNFPSLMTQLLSSKTVTMGIFALYLYPPADPSEQTLDGGLLLGGGDPALYVGGLKYVDFSTDKRYMVNLDKLQVGDGHLTLNINMNLHLDTGANFLFVPQLYYDDLIKDIKTQTDEAAGMHVDFKFDPGKKIWFFPCQHMSKLPLLRFGLGPKGITPFTMTYMNYARNKSNDCSLVIWEGQGNIWTLFDRMLIGNYFEFDPTYKRVGIGKLKSRSL</sequence>
<comment type="similarity">
    <text evidence="1">Belongs to the peptidase A1 family.</text>
</comment>
<evidence type="ECO:0000256" key="4">
    <source>
        <dbReference type="ARBA" id="ARBA00022801"/>
    </source>
</evidence>
<evidence type="ECO:0000256" key="5">
    <source>
        <dbReference type="SAM" id="SignalP"/>
    </source>
</evidence>
<keyword evidence="8" id="KW-1185">Reference proteome</keyword>
<keyword evidence="4" id="KW-0378">Hydrolase</keyword>
<dbReference type="AlphaFoldDB" id="C5LGE7"/>
<evidence type="ECO:0000313" key="7">
    <source>
        <dbReference type="EMBL" id="EER04194.1"/>
    </source>
</evidence>
<keyword evidence="2" id="KW-0645">Protease</keyword>
<dbReference type="InterPro" id="IPR034164">
    <property type="entry name" value="Pepsin-like_dom"/>
</dbReference>
<protein>
    <submittedName>
        <fullName evidence="7">Plasmepsin 4, putative</fullName>
    </submittedName>
</protein>
<evidence type="ECO:0000256" key="3">
    <source>
        <dbReference type="ARBA" id="ARBA00022750"/>
    </source>
</evidence>
<evidence type="ECO:0000313" key="8">
    <source>
        <dbReference type="Proteomes" id="UP000007800"/>
    </source>
</evidence>
<proteinExistence type="inferred from homology"/>
<dbReference type="OrthoDB" id="410343at2759"/>
<dbReference type="PANTHER" id="PTHR47966">
    <property type="entry name" value="BETA-SITE APP-CLEAVING ENZYME, ISOFORM A-RELATED"/>
    <property type="match status" value="1"/>
</dbReference>
<dbReference type="InterPro" id="IPR021109">
    <property type="entry name" value="Peptidase_aspartic_dom_sf"/>
</dbReference>
<dbReference type="PROSITE" id="PS51767">
    <property type="entry name" value="PEPTIDASE_A1"/>
    <property type="match status" value="1"/>
</dbReference>
<dbReference type="CDD" id="cd05471">
    <property type="entry name" value="pepsin_like"/>
    <property type="match status" value="1"/>
</dbReference>
<feature type="domain" description="Peptidase A1" evidence="6">
    <location>
        <begin position="42"/>
        <end position="369"/>
    </location>
</feature>
<keyword evidence="3" id="KW-0064">Aspartyl protease</keyword>
<dbReference type="InterPro" id="IPR001461">
    <property type="entry name" value="Aspartic_peptidase_A1"/>
</dbReference>